<gene>
    <name evidence="1" type="ORF">MVEN_01037200</name>
</gene>
<evidence type="ECO:0000313" key="2">
    <source>
        <dbReference type="Proteomes" id="UP000620124"/>
    </source>
</evidence>
<dbReference type="Proteomes" id="UP000620124">
    <property type="component" value="Unassembled WGS sequence"/>
</dbReference>
<proteinExistence type="predicted"/>
<accession>A0A8H6YEU3</accession>
<dbReference type="AlphaFoldDB" id="A0A8H6YEU3"/>
<dbReference type="EMBL" id="JACAZI010000007">
    <property type="protein sequence ID" value="KAF7357006.1"/>
    <property type="molecule type" value="Genomic_DNA"/>
</dbReference>
<reference evidence="1" key="1">
    <citation type="submission" date="2020-05" db="EMBL/GenBank/DDBJ databases">
        <title>Mycena genomes resolve the evolution of fungal bioluminescence.</title>
        <authorList>
            <person name="Tsai I.J."/>
        </authorList>
    </citation>
    <scope>NUCLEOTIDE SEQUENCE</scope>
    <source>
        <strain evidence="1">CCC161011</strain>
    </source>
</reference>
<protein>
    <submittedName>
        <fullName evidence="1">Uncharacterized protein</fullName>
    </submittedName>
</protein>
<organism evidence="1 2">
    <name type="scientific">Mycena venus</name>
    <dbReference type="NCBI Taxonomy" id="2733690"/>
    <lineage>
        <taxon>Eukaryota</taxon>
        <taxon>Fungi</taxon>
        <taxon>Dikarya</taxon>
        <taxon>Basidiomycota</taxon>
        <taxon>Agaricomycotina</taxon>
        <taxon>Agaricomycetes</taxon>
        <taxon>Agaricomycetidae</taxon>
        <taxon>Agaricales</taxon>
        <taxon>Marasmiineae</taxon>
        <taxon>Mycenaceae</taxon>
        <taxon>Mycena</taxon>
    </lineage>
</organism>
<evidence type="ECO:0000313" key="1">
    <source>
        <dbReference type="EMBL" id="KAF7357006.1"/>
    </source>
</evidence>
<name>A0A8H6YEU3_9AGAR</name>
<keyword evidence="2" id="KW-1185">Reference proteome</keyword>
<sequence>MSSESMLSVKLNSFSIARPASWTSLADWEVVQLELRLDPPRLVSTTGFFALEAATMLAPRLSTLDLILPDLRYVKHQKPPPIHVDDLAKSLRSVPCLRTLHLTNAYASLGAGRETPWIPSRHASKPQDTPAAISTALRWYMARIAQQVPALELVHITDEGEAGPSRSTLPWMLQVSCWVRVKEDGTRGVEMIRDIKLSTSFTSFSRTGRGPMITRRGFNVAWSSAR</sequence>
<comment type="caution">
    <text evidence="1">The sequence shown here is derived from an EMBL/GenBank/DDBJ whole genome shotgun (WGS) entry which is preliminary data.</text>
</comment>
<dbReference type="OrthoDB" id="3061864at2759"/>